<protein>
    <submittedName>
        <fullName evidence="1">Uncharacterized protein</fullName>
    </submittedName>
</protein>
<reference evidence="1" key="1">
    <citation type="submission" date="2018-02" db="EMBL/GenBank/DDBJ databases">
        <title>Rhizophora mucronata_Transcriptome.</title>
        <authorList>
            <person name="Meera S.P."/>
            <person name="Sreeshan A."/>
            <person name="Augustine A."/>
        </authorList>
    </citation>
    <scope>NUCLEOTIDE SEQUENCE</scope>
    <source>
        <tissue evidence="1">Leaf</tissue>
    </source>
</reference>
<evidence type="ECO:0000313" key="1">
    <source>
        <dbReference type="EMBL" id="MBX41045.1"/>
    </source>
</evidence>
<accession>A0A2P2NEX5</accession>
<sequence>MTMFGCLLKLVGNSLFFG</sequence>
<name>A0A2P2NEX5_RHIMU</name>
<dbReference type="EMBL" id="GGEC01060561">
    <property type="protein sequence ID" value="MBX41045.1"/>
    <property type="molecule type" value="Transcribed_RNA"/>
</dbReference>
<proteinExistence type="predicted"/>
<dbReference type="AlphaFoldDB" id="A0A2P2NEX5"/>
<organism evidence="1">
    <name type="scientific">Rhizophora mucronata</name>
    <name type="common">Asiatic mangrove</name>
    <dbReference type="NCBI Taxonomy" id="61149"/>
    <lineage>
        <taxon>Eukaryota</taxon>
        <taxon>Viridiplantae</taxon>
        <taxon>Streptophyta</taxon>
        <taxon>Embryophyta</taxon>
        <taxon>Tracheophyta</taxon>
        <taxon>Spermatophyta</taxon>
        <taxon>Magnoliopsida</taxon>
        <taxon>eudicotyledons</taxon>
        <taxon>Gunneridae</taxon>
        <taxon>Pentapetalae</taxon>
        <taxon>rosids</taxon>
        <taxon>fabids</taxon>
        <taxon>Malpighiales</taxon>
        <taxon>Rhizophoraceae</taxon>
        <taxon>Rhizophora</taxon>
    </lineage>
</organism>